<evidence type="ECO:0000313" key="12">
    <source>
        <dbReference type="Proteomes" id="UP000472372"/>
    </source>
</evidence>
<dbReference type="PRINTS" id="PR00465">
    <property type="entry name" value="EP450IV"/>
</dbReference>
<evidence type="ECO:0000256" key="7">
    <source>
        <dbReference type="ARBA" id="ARBA00023004"/>
    </source>
</evidence>
<dbReference type="InterPro" id="IPR002403">
    <property type="entry name" value="Cyt_P450_E_grp-IV"/>
</dbReference>
<dbReference type="GO" id="GO:0005506">
    <property type="term" value="F:iron ion binding"/>
    <property type="evidence" value="ECO:0007669"/>
    <property type="project" value="InterPro"/>
</dbReference>
<organism evidence="11 12">
    <name type="scientific">Pyrenophora teres f. teres</name>
    <dbReference type="NCBI Taxonomy" id="97479"/>
    <lineage>
        <taxon>Eukaryota</taxon>
        <taxon>Fungi</taxon>
        <taxon>Dikarya</taxon>
        <taxon>Ascomycota</taxon>
        <taxon>Pezizomycotina</taxon>
        <taxon>Dothideomycetes</taxon>
        <taxon>Pleosporomycetidae</taxon>
        <taxon>Pleosporales</taxon>
        <taxon>Pleosporineae</taxon>
        <taxon>Pleosporaceae</taxon>
        <taxon>Pyrenophora</taxon>
    </lineage>
</organism>
<evidence type="ECO:0000256" key="2">
    <source>
        <dbReference type="ARBA" id="ARBA00004685"/>
    </source>
</evidence>
<evidence type="ECO:0000256" key="5">
    <source>
        <dbReference type="ARBA" id="ARBA00022723"/>
    </source>
</evidence>
<dbReference type="Proteomes" id="UP000472372">
    <property type="component" value="Chromosome 6"/>
</dbReference>
<dbReference type="PANTHER" id="PTHR46206">
    <property type="entry name" value="CYTOCHROME P450"/>
    <property type="match status" value="1"/>
</dbReference>
<dbReference type="SUPFAM" id="SSF48264">
    <property type="entry name" value="Cytochrome P450"/>
    <property type="match status" value="1"/>
</dbReference>
<dbReference type="Gene3D" id="1.10.630.10">
    <property type="entry name" value="Cytochrome P450"/>
    <property type="match status" value="1"/>
</dbReference>
<dbReference type="InterPro" id="IPR001128">
    <property type="entry name" value="Cyt_P450"/>
</dbReference>
<keyword evidence="8 10" id="KW-0503">Monooxygenase</keyword>
<dbReference type="CDD" id="cd11041">
    <property type="entry name" value="CYP503A1-like"/>
    <property type="match status" value="1"/>
</dbReference>
<dbReference type="InterPro" id="IPR036396">
    <property type="entry name" value="Cyt_P450_sf"/>
</dbReference>
<comment type="pathway">
    <text evidence="2">Mycotoxin biosynthesis.</text>
</comment>
<name>A0A6S6W6E7_9PLEO</name>
<comment type="cofactor">
    <cofactor evidence="1 9">
        <name>heme</name>
        <dbReference type="ChEBI" id="CHEBI:30413"/>
    </cofactor>
</comment>
<evidence type="ECO:0000256" key="8">
    <source>
        <dbReference type="ARBA" id="ARBA00023033"/>
    </source>
</evidence>
<protein>
    <submittedName>
        <fullName evidence="11">CypX</fullName>
    </submittedName>
</protein>
<reference evidence="11" key="1">
    <citation type="submission" date="2021-02" db="EMBL/GenBank/DDBJ databases">
        <authorList>
            <person name="Syme A R."/>
            <person name="Syme A R."/>
            <person name="Moolhuijzen P."/>
        </authorList>
    </citation>
    <scope>NUCLEOTIDE SEQUENCE</scope>
    <source>
        <strain evidence="11">W1-1</strain>
    </source>
</reference>
<keyword evidence="4 9" id="KW-0349">Heme</keyword>
<evidence type="ECO:0000256" key="4">
    <source>
        <dbReference type="ARBA" id="ARBA00022617"/>
    </source>
</evidence>
<keyword evidence="5 9" id="KW-0479">Metal-binding</keyword>
<comment type="similarity">
    <text evidence="3 10">Belongs to the cytochrome P450 family.</text>
</comment>
<sequence>MASYATESTSLFTFYHIATAVITYWICTTIYGFVTAPRPPNSLPWIGYGKGWIAGFRNFIAVTKNKDWVAQGYEKYSRKGTPFVLPCTLGVQAEIILPPDQLRWMFDQPDSILSTREAHYDVLQGDYAWIEKRLLIDPYHEHVLHRNLLRNLGGILPGLVEEISYSVKEVYGTDTKEWKKVDLLQSFMDTIPILTNRMLVGETICHNRKYLNAAEGFTMDVIRSMLVMLVVPKALHCIVGPLIGLPPKYHYWLSSKYTLPLIKQRISEIDKKDAGDPEYKDWQEPNDFITWSYRLAKEEGRQDEMRPDSIAKRILPVNFASIHTTSLTTYDVLGHILTAGPDVLYKLREEAYRVFQEEGGWTKQSLSRMYRMDSAIREAQRMQPLSVTFSGRKVIAKQGITTPDGTHVEYGNLVSCPWGPMASEPNFIDNPDVYDAFRYSRAREEYEAMSEEGKGNVDVLKIKQTGMVTTSIHHLAFSHGRHACPGRFFVAHELKILFSELLLNYDIKPLAEAPKKMWVVRTVVPLPVPIELRRRETSWTPEAET</sequence>
<dbReference type="GO" id="GO:0004497">
    <property type="term" value="F:monooxygenase activity"/>
    <property type="evidence" value="ECO:0007669"/>
    <property type="project" value="UniProtKB-KW"/>
</dbReference>
<dbReference type="Pfam" id="PF00067">
    <property type="entry name" value="p450"/>
    <property type="match status" value="1"/>
</dbReference>
<dbReference type="AlphaFoldDB" id="A0A6S6W6E7"/>
<dbReference type="GO" id="GO:0020037">
    <property type="term" value="F:heme binding"/>
    <property type="evidence" value="ECO:0007669"/>
    <property type="project" value="InterPro"/>
</dbReference>
<evidence type="ECO:0000256" key="6">
    <source>
        <dbReference type="ARBA" id="ARBA00023002"/>
    </source>
</evidence>
<evidence type="ECO:0000313" key="11">
    <source>
        <dbReference type="EMBL" id="CAE7187195.1"/>
    </source>
</evidence>
<evidence type="ECO:0000256" key="9">
    <source>
        <dbReference type="PIRSR" id="PIRSR602403-1"/>
    </source>
</evidence>
<accession>A0A6S6W6E7</accession>
<evidence type="ECO:0000256" key="10">
    <source>
        <dbReference type="RuleBase" id="RU000461"/>
    </source>
</evidence>
<evidence type="ECO:0000256" key="1">
    <source>
        <dbReference type="ARBA" id="ARBA00001971"/>
    </source>
</evidence>
<dbReference type="GO" id="GO:0016705">
    <property type="term" value="F:oxidoreductase activity, acting on paired donors, with incorporation or reduction of molecular oxygen"/>
    <property type="evidence" value="ECO:0007669"/>
    <property type="project" value="InterPro"/>
</dbReference>
<evidence type="ECO:0000256" key="3">
    <source>
        <dbReference type="ARBA" id="ARBA00010617"/>
    </source>
</evidence>
<dbReference type="PROSITE" id="PS00086">
    <property type="entry name" value="CYTOCHROME_P450"/>
    <property type="match status" value="1"/>
</dbReference>
<keyword evidence="7 9" id="KW-0408">Iron</keyword>
<proteinExistence type="inferred from homology"/>
<feature type="binding site" description="axial binding residue" evidence="9">
    <location>
        <position position="484"/>
    </location>
    <ligand>
        <name>heme</name>
        <dbReference type="ChEBI" id="CHEBI:30413"/>
    </ligand>
    <ligandPart>
        <name>Fe</name>
        <dbReference type="ChEBI" id="CHEBI:18248"/>
    </ligandPart>
</feature>
<gene>
    <name evidence="11" type="ORF">PTTW11_07103</name>
</gene>
<dbReference type="EMBL" id="HG992982">
    <property type="protein sequence ID" value="CAE7187195.1"/>
    <property type="molecule type" value="Genomic_DNA"/>
</dbReference>
<keyword evidence="6 10" id="KW-0560">Oxidoreductase</keyword>
<dbReference type="InterPro" id="IPR017972">
    <property type="entry name" value="Cyt_P450_CS"/>
</dbReference>
<dbReference type="PANTHER" id="PTHR46206:SF1">
    <property type="entry name" value="P450, PUTATIVE (EUROFUNG)-RELATED"/>
    <property type="match status" value="1"/>
</dbReference>